<dbReference type="GO" id="GO:0006508">
    <property type="term" value="P:proteolysis"/>
    <property type="evidence" value="ECO:0007669"/>
    <property type="project" value="UniProtKB-KW"/>
</dbReference>
<evidence type="ECO:0000313" key="6">
    <source>
        <dbReference type="Proteomes" id="UP000001593"/>
    </source>
</evidence>
<feature type="region of interest" description="Disordered" evidence="3">
    <location>
        <begin position="127"/>
        <end position="173"/>
    </location>
</feature>
<keyword evidence="6" id="KW-1185">Reference proteome</keyword>
<comment type="similarity">
    <text evidence="1 2">Belongs to the MINDY deubiquitinase family. FAM188 subfamily.</text>
</comment>
<dbReference type="SMART" id="SM01174">
    <property type="entry name" value="DUF4205"/>
    <property type="match status" value="1"/>
</dbReference>
<reference evidence="5 6" key="1">
    <citation type="journal article" date="2007" name="Science">
        <title>Sea anemone genome reveals ancestral eumetazoan gene repertoire and genomic organization.</title>
        <authorList>
            <person name="Putnam N.H."/>
            <person name="Srivastava M."/>
            <person name="Hellsten U."/>
            <person name="Dirks B."/>
            <person name="Chapman J."/>
            <person name="Salamov A."/>
            <person name="Terry A."/>
            <person name="Shapiro H."/>
            <person name="Lindquist E."/>
            <person name="Kapitonov V.V."/>
            <person name="Jurka J."/>
            <person name="Genikhovich G."/>
            <person name="Grigoriev I.V."/>
            <person name="Lucas S.M."/>
            <person name="Steele R.E."/>
            <person name="Finnerty J.R."/>
            <person name="Technau U."/>
            <person name="Martindale M.Q."/>
            <person name="Rokhsar D.S."/>
        </authorList>
    </citation>
    <scope>NUCLEOTIDE SEQUENCE [LARGE SCALE GENOMIC DNA]</scope>
    <source>
        <strain evidence="6">CH2 X CH6</strain>
    </source>
</reference>
<keyword evidence="2" id="KW-0645">Protease</keyword>
<comment type="function">
    <text evidence="2">Hydrolase that can remove 'Lys-48'-linked conjugated ubiquitin from proteins.</text>
</comment>
<keyword evidence="2" id="KW-0378">Hydrolase</keyword>
<gene>
    <name evidence="5" type="ORF">NEMVEDRAFT_v1g233040</name>
</gene>
<evidence type="ECO:0000256" key="3">
    <source>
        <dbReference type="SAM" id="MobiDB-lite"/>
    </source>
</evidence>
<feature type="region of interest" description="Disordered" evidence="3">
    <location>
        <begin position="64"/>
        <end position="114"/>
    </location>
</feature>
<dbReference type="GO" id="GO:0004843">
    <property type="term" value="F:cysteine-type deubiquitinase activity"/>
    <property type="evidence" value="ECO:0007669"/>
    <property type="project" value="UniProtKB-UniRule"/>
</dbReference>
<keyword evidence="2" id="KW-0833">Ubl conjugation pathway</keyword>
<dbReference type="InterPro" id="IPR039785">
    <property type="entry name" value="MINY3/4"/>
</dbReference>
<dbReference type="PANTHER" id="PTHR12473">
    <property type="entry name" value="UBIQUITIN CARBOXYL-TERMINAL HYDROLASE MINDY-4-RELATED"/>
    <property type="match status" value="1"/>
</dbReference>
<feature type="compositionally biased region" description="Basic residues" evidence="3">
    <location>
        <begin position="77"/>
        <end position="87"/>
    </location>
</feature>
<dbReference type="EMBL" id="DS469627">
    <property type="protein sequence ID" value="EDO38391.1"/>
    <property type="molecule type" value="Genomic_DNA"/>
</dbReference>
<organism evidence="5 6">
    <name type="scientific">Nematostella vectensis</name>
    <name type="common">Starlet sea anemone</name>
    <dbReference type="NCBI Taxonomy" id="45351"/>
    <lineage>
        <taxon>Eukaryota</taxon>
        <taxon>Metazoa</taxon>
        <taxon>Cnidaria</taxon>
        <taxon>Anthozoa</taxon>
        <taxon>Hexacorallia</taxon>
        <taxon>Actiniaria</taxon>
        <taxon>Edwardsiidae</taxon>
        <taxon>Nematostella</taxon>
    </lineage>
</organism>
<accession>A7SD64</accession>
<dbReference type="AlphaFoldDB" id="A7SD64"/>
<feature type="compositionally biased region" description="Polar residues" evidence="3">
    <location>
        <begin position="135"/>
        <end position="145"/>
    </location>
</feature>
<dbReference type="PhylomeDB" id="A7SD64"/>
<dbReference type="GO" id="GO:1990380">
    <property type="term" value="F:K48-linked deubiquitinase activity"/>
    <property type="evidence" value="ECO:0000318"/>
    <property type="project" value="GO_Central"/>
</dbReference>
<dbReference type="HOGENOM" id="CLU_011769_0_0_1"/>
<dbReference type="OrthoDB" id="10263628at2759"/>
<evidence type="ECO:0000259" key="4">
    <source>
        <dbReference type="SMART" id="SM01174"/>
    </source>
</evidence>
<dbReference type="eggNOG" id="KOG2871">
    <property type="taxonomic scope" value="Eukaryota"/>
</dbReference>
<feature type="domain" description="Deubiquitinating enzyme MINDY-3/4 conserved" evidence="4">
    <location>
        <begin position="190"/>
        <end position="531"/>
    </location>
</feature>
<evidence type="ECO:0000256" key="1">
    <source>
        <dbReference type="ARBA" id="ARBA00011074"/>
    </source>
</evidence>
<comment type="catalytic activity">
    <reaction evidence="2">
        <text>Thiol-dependent hydrolysis of ester, thioester, amide, peptide and isopeptide bonds formed by the C-terminal Gly of ubiquitin (a 76-residue protein attached to proteins as an intracellular targeting signal).</text>
        <dbReference type="EC" id="3.4.19.12"/>
    </reaction>
</comment>
<protein>
    <recommendedName>
        <fullName evidence="2">Ubiquitin carboxyl-terminal hydrolase MINDY</fullName>
        <ecNumber evidence="2">3.4.19.12</ecNumber>
    </recommendedName>
</protein>
<dbReference type="OMA" id="PVEHCLR"/>
<dbReference type="GO" id="GO:0071108">
    <property type="term" value="P:protein K48-linked deubiquitination"/>
    <property type="evidence" value="ECO:0007669"/>
    <property type="project" value="InterPro"/>
</dbReference>
<name>A7SD64_NEMVE</name>
<keyword evidence="2" id="KW-0788">Thiol protease</keyword>
<proteinExistence type="inferred from homology"/>
<evidence type="ECO:0000313" key="5">
    <source>
        <dbReference type="EMBL" id="EDO38391.1"/>
    </source>
</evidence>
<dbReference type="Proteomes" id="UP000001593">
    <property type="component" value="Unassembled WGS sequence"/>
</dbReference>
<sequence length="541" mass="60806">MSNETEGIQDRTGILERWSRVFDNSFASSIAKTLPKTSKQPTSDTLELEDVFEEVVDEVPIARGGCRHPTESAPHQPNRRWAHQARKKSLEQVSPKIPGRSQLTGGKPAKAMQEQTPKIMPSRMKTRMEKDTEITTRAPSVTSGRPPSGRVRARVSTPPKSAKQAKPASPVKPVIPGGTLINLETAQSLRTVLFGTCGTSFNSDWRKQHINFSMNSHYGLSFYKPGPAGVLACLQAFLIKNLLYFNATPAIAKSMLQPMSSDRQRALVAALSQMMWQAGERKHAVVTLPCGEFQWLSYEGYKLDHLTENLMLFTFSDFDELQRFIKRQVTFFESTSGDGCILLLYSIILSRTTKRVTEDLSEPNSILLDSNNGCSQAMMNLLLTGRATKNVFNGDVEYNKRGTILAYPQKGIKERSEIGFLTLWEHIDSKDVEVGSKLKTPKFPVWVVDSTGGRYGVVFCLNKDLVNDWRLERRFELYYYNGTTRHSGAVGDVITVDTRDIVDENEVTEDTHPVEHCLRTKWPGAVIEWSSRYETRGSVQK</sequence>
<dbReference type="EC" id="3.4.19.12" evidence="2"/>
<dbReference type="Pfam" id="PF13898">
    <property type="entry name" value="MINDY-3_4_CD"/>
    <property type="match status" value="1"/>
</dbReference>
<dbReference type="InterPro" id="IPR025257">
    <property type="entry name" value="MINDY-3/4_CD"/>
</dbReference>
<dbReference type="PANTHER" id="PTHR12473:SF8">
    <property type="entry name" value="UBIQUITIN CARBOXYL-TERMINAL HYDROLASE MINDY-4-RELATED"/>
    <property type="match status" value="1"/>
</dbReference>
<evidence type="ECO:0000256" key="2">
    <source>
        <dbReference type="RuleBase" id="RU367088"/>
    </source>
</evidence>
<dbReference type="InParanoid" id="A7SD64"/>
<dbReference type="KEGG" id="nve:5509961"/>